<evidence type="ECO:0000313" key="18">
    <source>
        <dbReference type="Proteomes" id="UP001069090"/>
    </source>
</evidence>
<evidence type="ECO:0000256" key="11">
    <source>
        <dbReference type="ARBA" id="ARBA00022967"/>
    </source>
</evidence>
<dbReference type="FunFam" id="3.30.70.100:FF:000001">
    <property type="entry name" value="ATPase copper transporting beta"/>
    <property type="match status" value="1"/>
</dbReference>
<dbReference type="PROSITE" id="PS01047">
    <property type="entry name" value="HMA_1"/>
    <property type="match status" value="1"/>
</dbReference>
<keyword evidence="10" id="KW-0460">Magnesium</keyword>
<dbReference type="InterPro" id="IPR036163">
    <property type="entry name" value="HMA_dom_sf"/>
</dbReference>
<dbReference type="GO" id="GO:0043682">
    <property type="term" value="F:P-type divalent copper transporter activity"/>
    <property type="evidence" value="ECO:0007669"/>
    <property type="project" value="TreeGrafter"/>
</dbReference>
<feature type="transmembrane region" description="Helical" evidence="15">
    <location>
        <begin position="189"/>
        <end position="209"/>
    </location>
</feature>
<protein>
    <submittedName>
        <fullName evidence="17">Heavy metal translocating P-type ATPase</fullName>
    </submittedName>
</protein>
<dbReference type="InterPro" id="IPR023298">
    <property type="entry name" value="ATPase_P-typ_TM_dom_sf"/>
</dbReference>
<dbReference type="InterPro" id="IPR021993">
    <property type="entry name" value="ATPase-cat-bd"/>
</dbReference>
<dbReference type="Pfam" id="PF00702">
    <property type="entry name" value="Hydrolase"/>
    <property type="match status" value="1"/>
</dbReference>
<keyword evidence="4 15" id="KW-1003">Cell membrane</keyword>
<dbReference type="InterPro" id="IPR017969">
    <property type="entry name" value="Heavy-metal-associated_CS"/>
</dbReference>
<name>A0A9J6RPJ5_9GAMM</name>
<dbReference type="Pfam" id="PF00403">
    <property type="entry name" value="HMA"/>
    <property type="match status" value="1"/>
</dbReference>
<feature type="transmembrane region" description="Helical" evidence="15">
    <location>
        <begin position="466"/>
        <end position="489"/>
    </location>
</feature>
<comment type="similarity">
    <text evidence="2 15">Belongs to the cation transport ATPase (P-type) (TC 3.A.3) family. Type IB subfamily.</text>
</comment>
<reference evidence="17 18" key="1">
    <citation type="submission" date="2022-12" db="EMBL/GenBank/DDBJ databases">
        <title>Dasania phycosphaerae sp. nov., isolated from particulate material of the south coast of Korea.</title>
        <authorList>
            <person name="Jiang Y."/>
        </authorList>
    </citation>
    <scope>NUCLEOTIDE SEQUENCE [LARGE SCALE GENOMIC DNA]</scope>
    <source>
        <strain evidence="17 18">GY-19</strain>
    </source>
</reference>
<dbReference type="PANTHER" id="PTHR43520:SF5">
    <property type="entry name" value="CATION-TRANSPORTING P-TYPE ATPASE-RELATED"/>
    <property type="match status" value="1"/>
</dbReference>
<dbReference type="InterPro" id="IPR006121">
    <property type="entry name" value="HMA_dom"/>
</dbReference>
<keyword evidence="9 15" id="KW-0067">ATP-binding</keyword>
<dbReference type="SUPFAM" id="SSF81653">
    <property type="entry name" value="Calcium ATPase, transduction domain A"/>
    <property type="match status" value="1"/>
</dbReference>
<dbReference type="NCBIfam" id="TIGR01494">
    <property type="entry name" value="ATPase_P-type"/>
    <property type="match status" value="1"/>
</dbReference>
<evidence type="ECO:0000256" key="7">
    <source>
        <dbReference type="ARBA" id="ARBA00022723"/>
    </source>
</evidence>
<evidence type="ECO:0000256" key="6">
    <source>
        <dbReference type="ARBA" id="ARBA00022692"/>
    </source>
</evidence>
<sequence>MPNSSNTQRAACYHCQLPIMAGDRFECELDGSTRGFCCPACMAVAQTIHAGGLGAFYQYQLSQQQQGSEQRPQLSLLAEKFAAFDLPDFQQRFVKPQGQVVETELLIGGMHCAACVWLLEKQLSQLNGLVKVSVSLAAQKAIISWQGEQLKLSQICQSIAAIGYEPEPYHHDQLLELQQREQRTALRRLGIAGIGMMQVGMFAIALYAGEMQHISDDNRNYMRVISMLMATVVVFYSARSFFIGAWQGIKKAKPVMDLPVAIAIGLAYSASLRATFSGSGEVYFDSVTMFTFLLLAGRYVEMRARHYHGRLSSHLQSLLPSTATRIDTHNGEKSQQAVPLFNIQQGDILLVKPGHTIPADGIIVEGQSSINEAQLTGEFTPLNKGCGDSLIAGTINVSNPLSMRVTATGAKLQLESIAQLINQGQHSKPKVAILADRLSLYFISAVLLIAAATYFTWLSIDAQQAFWVSLSVLVVSCPCALSLATPTAITTAGHRLRQSGVFVAKAQLWESLPAIKHIVFDKTGTLTQGKLSIEQTLCCEGFAAEQVLRIAAQLENCSEHPIAAAFSSYSRSQASKVCSTPYQGLEGEVDGQRYRIGKASFAAAFYNGDQPSPPQQEQGQWILLSNSQGPCAWFQLSDPLRSDTANTVQQLKQQGFTLHLLSGDSSGSAQQLSQQLAMDHCIASASPADKLNYIRQLQQQGPVMMLGDGINDIPVLAAADVSVAMANAPDVAKTQADCILLSGQLKGILTLYSMATRTQRIIRQNLAWALLYNISIIPLAACGLIPPYLAALGMSLSSLIVLINALRLQRNNSGYTPGS</sequence>
<feature type="domain" description="HMA" evidence="16">
    <location>
        <begin position="101"/>
        <end position="167"/>
    </location>
</feature>
<evidence type="ECO:0000256" key="12">
    <source>
        <dbReference type="ARBA" id="ARBA00022989"/>
    </source>
</evidence>
<dbReference type="SUPFAM" id="SSF55008">
    <property type="entry name" value="HMA, heavy metal-associated domain"/>
    <property type="match status" value="1"/>
</dbReference>
<evidence type="ECO:0000313" key="17">
    <source>
        <dbReference type="EMBL" id="MCZ0866096.1"/>
    </source>
</evidence>
<dbReference type="InterPro" id="IPR059000">
    <property type="entry name" value="ATPase_P-type_domA"/>
</dbReference>
<dbReference type="AlphaFoldDB" id="A0A9J6RPJ5"/>
<keyword evidence="3" id="KW-0813">Transport</keyword>
<keyword evidence="14 15" id="KW-0472">Membrane</keyword>
<dbReference type="Gene3D" id="3.40.1110.10">
    <property type="entry name" value="Calcium-transporting ATPase, cytoplasmic domain N"/>
    <property type="match status" value="1"/>
</dbReference>
<dbReference type="RefSeq" id="WP_258332249.1">
    <property type="nucleotide sequence ID" value="NZ_JAPTGG010000010.1"/>
</dbReference>
<dbReference type="GO" id="GO:0005886">
    <property type="term" value="C:plasma membrane"/>
    <property type="evidence" value="ECO:0007669"/>
    <property type="project" value="UniProtKB-SubCell"/>
</dbReference>
<keyword evidence="11" id="KW-1278">Translocase</keyword>
<comment type="subcellular location">
    <subcellularLocation>
        <location evidence="1">Cell membrane</location>
        <topology evidence="1">Multi-pass membrane protein</topology>
    </subcellularLocation>
</comment>
<dbReference type="EMBL" id="JAPTGG010000010">
    <property type="protein sequence ID" value="MCZ0866096.1"/>
    <property type="molecule type" value="Genomic_DNA"/>
</dbReference>
<dbReference type="Gene3D" id="3.40.50.1000">
    <property type="entry name" value="HAD superfamily/HAD-like"/>
    <property type="match status" value="1"/>
</dbReference>
<dbReference type="GO" id="GO:0016887">
    <property type="term" value="F:ATP hydrolysis activity"/>
    <property type="evidence" value="ECO:0007669"/>
    <property type="project" value="InterPro"/>
</dbReference>
<proteinExistence type="inferred from homology"/>
<dbReference type="InterPro" id="IPR036412">
    <property type="entry name" value="HAD-like_sf"/>
</dbReference>
<dbReference type="PROSITE" id="PS00154">
    <property type="entry name" value="ATPASE_E1_E2"/>
    <property type="match status" value="1"/>
</dbReference>
<evidence type="ECO:0000256" key="5">
    <source>
        <dbReference type="ARBA" id="ARBA00022553"/>
    </source>
</evidence>
<keyword evidence="18" id="KW-1185">Reference proteome</keyword>
<feature type="transmembrane region" description="Helical" evidence="15">
    <location>
        <begin position="765"/>
        <end position="781"/>
    </location>
</feature>
<evidence type="ECO:0000256" key="8">
    <source>
        <dbReference type="ARBA" id="ARBA00022741"/>
    </source>
</evidence>
<dbReference type="PANTHER" id="PTHR43520">
    <property type="entry name" value="ATP7, ISOFORM B"/>
    <property type="match status" value="1"/>
</dbReference>
<feature type="transmembrane region" description="Helical" evidence="15">
    <location>
        <begin position="438"/>
        <end position="460"/>
    </location>
</feature>
<dbReference type="PRINTS" id="PR00943">
    <property type="entry name" value="CUATPASE"/>
</dbReference>
<dbReference type="InterPro" id="IPR018303">
    <property type="entry name" value="ATPase_P-typ_P_site"/>
</dbReference>
<dbReference type="InterPro" id="IPR008250">
    <property type="entry name" value="ATPase_P-typ_transduc_dom_A_sf"/>
</dbReference>
<evidence type="ECO:0000256" key="4">
    <source>
        <dbReference type="ARBA" id="ARBA00022475"/>
    </source>
</evidence>
<dbReference type="SUPFAM" id="SSF56784">
    <property type="entry name" value="HAD-like"/>
    <property type="match status" value="1"/>
</dbReference>
<feature type="transmembrane region" description="Helical" evidence="15">
    <location>
        <begin position="221"/>
        <end position="246"/>
    </location>
</feature>
<keyword evidence="13" id="KW-0406">Ion transport</keyword>
<keyword evidence="6 15" id="KW-0812">Transmembrane</keyword>
<dbReference type="InterPro" id="IPR027256">
    <property type="entry name" value="P-typ_ATPase_IB"/>
</dbReference>
<dbReference type="InterPro" id="IPR023214">
    <property type="entry name" value="HAD_sf"/>
</dbReference>
<dbReference type="InterPro" id="IPR001757">
    <property type="entry name" value="P_typ_ATPase"/>
</dbReference>
<evidence type="ECO:0000256" key="14">
    <source>
        <dbReference type="ARBA" id="ARBA00023136"/>
    </source>
</evidence>
<dbReference type="SUPFAM" id="SSF81665">
    <property type="entry name" value="Calcium ATPase, transmembrane domain M"/>
    <property type="match status" value="1"/>
</dbReference>
<dbReference type="PRINTS" id="PR00119">
    <property type="entry name" value="CATATPASE"/>
</dbReference>
<dbReference type="Proteomes" id="UP001069090">
    <property type="component" value="Unassembled WGS sequence"/>
</dbReference>
<evidence type="ECO:0000256" key="1">
    <source>
        <dbReference type="ARBA" id="ARBA00004651"/>
    </source>
</evidence>
<dbReference type="PROSITE" id="PS50846">
    <property type="entry name" value="HMA_2"/>
    <property type="match status" value="1"/>
</dbReference>
<dbReference type="InterPro" id="IPR023299">
    <property type="entry name" value="ATPase_P-typ_cyto_dom_N"/>
</dbReference>
<keyword evidence="7 15" id="KW-0479">Metal-binding</keyword>
<keyword evidence="8 15" id="KW-0547">Nucleotide-binding</keyword>
<gene>
    <name evidence="17" type="ORF">O0V09_12860</name>
</gene>
<organism evidence="17 18">
    <name type="scientific">Dasania phycosphaerae</name>
    <dbReference type="NCBI Taxonomy" id="2950436"/>
    <lineage>
        <taxon>Bacteria</taxon>
        <taxon>Pseudomonadati</taxon>
        <taxon>Pseudomonadota</taxon>
        <taxon>Gammaproteobacteria</taxon>
        <taxon>Cellvibrionales</taxon>
        <taxon>Spongiibacteraceae</taxon>
        <taxon>Dasania</taxon>
    </lineage>
</organism>
<dbReference type="Pfam" id="PF12156">
    <property type="entry name" value="ATPase-cat_bd"/>
    <property type="match status" value="1"/>
</dbReference>
<evidence type="ECO:0000256" key="2">
    <source>
        <dbReference type="ARBA" id="ARBA00006024"/>
    </source>
</evidence>
<evidence type="ECO:0000256" key="15">
    <source>
        <dbReference type="RuleBase" id="RU362081"/>
    </source>
</evidence>
<keyword evidence="12 15" id="KW-1133">Transmembrane helix</keyword>
<dbReference type="GO" id="GO:0005507">
    <property type="term" value="F:copper ion binding"/>
    <property type="evidence" value="ECO:0007669"/>
    <property type="project" value="TreeGrafter"/>
</dbReference>
<dbReference type="CDD" id="cd02079">
    <property type="entry name" value="P-type_ATPase_HM"/>
    <property type="match status" value="1"/>
</dbReference>
<accession>A0A9J6RPJ5</accession>
<dbReference type="NCBIfam" id="TIGR01511">
    <property type="entry name" value="ATPase-IB1_Cu"/>
    <property type="match status" value="1"/>
</dbReference>
<feature type="transmembrane region" description="Helical" evidence="15">
    <location>
        <begin position="258"/>
        <end position="276"/>
    </location>
</feature>
<dbReference type="Gene3D" id="2.70.150.10">
    <property type="entry name" value="Calcium-transporting ATPase, cytoplasmic transduction domain A"/>
    <property type="match status" value="1"/>
</dbReference>
<dbReference type="CDD" id="cd00371">
    <property type="entry name" value="HMA"/>
    <property type="match status" value="1"/>
</dbReference>
<feature type="transmembrane region" description="Helical" evidence="15">
    <location>
        <begin position="787"/>
        <end position="806"/>
    </location>
</feature>
<evidence type="ECO:0000256" key="3">
    <source>
        <dbReference type="ARBA" id="ARBA00022448"/>
    </source>
</evidence>
<dbReference type="GO" id="GO:0055070">
    <property type="term" value="P:copper ion homeostasis"/>
    <property type="evidence" value="ECO:0007669"/>
    <property type="project" value="TreeGrafter"/>
</dbReference>
<dbReference type="Pfam" id="PF00122">
    <property type="entry name" value="E1-E2_ATPase"/>
    <property type="match status" value="1"/>
</dbReference>
<dbReference type="Gene3D" id="3.30.70.100">
    <property type="match status" value="1"/>
</dbReference>
<dbReference type="NCBIfam" id="TIGR01525">
    <property type="entry name" value="ATPase-IB_hvy"/>
    <property type="match status" value="1"/>
</dbReference>
<keyword evidence="5" id="KW-0597">Phosphoprotein</keyword>
<dbReference type="PROSITE" id="PS01229">
    <property type="entry name" value="COF_2"/>
    <property type="match status" value="1"/>
</dbReference>
<evidence type="ECO:0000256" key="13">
    <source>
        <dbReference type="ARBA" id="ARBA00023065"/>
    </source>
</evidence>
<evidence type="ECO:0000259" key="16">
    <source>
        <dbReference type="PROSITE" id="PS50846"/>
    </source>
</evidence>
<evidence type="ECO:0000256" key="10">
    <source>
        <dbReference type="ARBA" id="ARBA00022842"/>
    </source>
</evidence>
<evidence type="ECO:0000256" key="9">
    <source>
        <dbReference type="ARBA" id="ARBA00022840"/>
    </source>
</evidence>
<comment type="caution">
    <text evidence="17">The sequence shown here is derived from an EMBL/GenBank/DDBJ whole genome shotgun (WGS) entry which is preliminary data.</text>
</comment>
<feature type="transmembrane region" description="Helical" evidence="15">
    <location>
        <begin position="282"/>
        <end position="300"/>
    </location>
</feature>
<dbReference type="GO" id="GO:0005524">
    <property type="term" value="F:ATP binding"/>
    <property type="evidence" value="ECO:0007669"/>
    <property type="project" value="UniProtKB-UniRule"/>
</dbReference>